<keyword evidence="6" id="KW-0443">Lipid metabolism</keyword>
<keyword evidence="5 9" id="KW-0560">Oxidoreductase</keyword>
<dbReference type="GO" id="GO:0004318">
    <property type="term" value="F:enoyl-[acyl-carrier-protein] reductase (NADH) activity"/>
    <property type="evidence" value="ECO:0007669"/>
    <property type="project" value="UniProtKB-EC"/>
</dbReference>
<dbReference type="RefSeq" id="WP_138015480.1">
    <property type="nucleotide sequence ID" value="NZ_SULI01000004.1"/>
</dbReference>
<dbReference type="InterPro" id="IPR014358">
    <property type="entry name" value="Enoyl-ACP_Rdtase_NADH"/>
</dbReference>
<keyword evidence="9 11" id="KW-0520">NAD</keyword>
<dbReference type="PANTHER" id="PTHR43159:SF2">
    <property type="entry name" value="ENOYL-[ACYL-CARRIER-PROTEIN] REDUCTASE [NADH], CHLOROPLASTIC"/>
    <property type="match status" value="1"/>
</dbReference>
<comment type="catalytic activity">
    <reaction evidence="8 9">
        <text>a 2,3-saturated acyl-[ACP] + NAD(+) = a (2E)-enoyl-[ACP] + NADH + H(+)</text>
        <dbReference type="Rhea" id="RHEA:10240"/>
        <dbReference type="Rhea" id="RHEA-COMP:9925"/>
        <dbReference type="Rhea" id="RHEA-COMP:9926"/>
        <dbReference type="ChEBI" id="CHEBI:15378"/>
        <dbReference type="ChEBI" id="CHEBI:57540"/>
        <dbReference type="ChEBI" id="CHEBI:57945"/>
        <dbReference type="ChEBI" id="CHEBI:78784"/>
        <dbReference type="ChEBI" id="CHEBI:78785"/>
        <dbReference type="EC" id="1.3.1.9"/>
    </reaction>
</comment>
<dbReference type="CDD" id="cd05372">
    <property type="entry name" value="ENR_SDR"/>
    <property type="match status" value="1"/>
</dbReference>
<feature type="binding site" evidence="11">
    <location>
        <begin position="17"/>
        <end position="18"/>
    </location>
    <ligand>
        <name>NAD(+)</name>
        <dbReference type="ChEBI" id="CHEBI:57540"/>
    </ligand>
</feature>
<evidence type="ECO:0000256" key="2">
    <source>
        <dbReference type="ARBA" id="ARBA00009233"/>
    </source>
</evidence>
<dbReference type="Pfam" id="PF13561">
    <property type="entry name" value="adh_short_C2"/>
    <property type="match status" value="1"/>
</dbReference>
<keyword evidence="13" id="KW-1185">Reference proteome</keyword>
<dbReference type="UniPathway" id="UPA00094"/>
<dbReference type="EMBL" id="SULI01000004">
    <property type="protein sequence ID" value="TKZ21652.1"/>
    <property type="molecule type" value="Genomic_DNA"/>
</dbReference>
<comment type="caution">
    <text evidence="12">The sequence shown here is derived from an EMBL/GenBank/DDBJ whole genome shotgun (WGS) entry which is preliminary data.</text>
</comment>
<evidence type="ECO:0000256" key="7">
    <source>
        <dbReference type="ARBA" id="ARBA00023160"/>
    </source>
</evidence>
<dbReference type="PIRSF" id="PIRSF000094">
    <property type="entry name" value="Enoyl-ACP_rdct"/>
    <property type="match status" value="1"/>
</dbReference>
<feature type="active site" description="Proton acceptor" evidence="10">
    <location>
        <position position="143"/>
    </location>
</feature>
<evidence type="ECO:0000256" key="9">
    <source>
        <dbReference type="PIRNR" id="PIRNR000094"/>
    </source>
</evidence>
<dbReference type="SUPFAM" id="SSF51735">
    <property type="entry name" value="NAD(P)-binding Rossmann-fold domains"/>
    <property type="match status" value="1"/>
</dbReference>
<gene>
    <name evidence="12" type="primary">fabI</name>
    <name evidence="12" type="ORF">FAP39_05200</name>
</gene>
<feature type="binding site" evidence="11">
    <location>
        <begin position="62"/>
        <end position="63"/>
    </location>
    <ligand>
        <name>NAD(+)</name>
        <dbReference type="ChEBI" id="CHEBI:57540"/>
    </ligand>
</feature>
<feature type="binding site" evidence="11">
    <location>
        <position position="11"/>
    </location>
    <ligand>
        <name>NAD(+)</name>
        <dbReference type="ChEBI" id="CHEBI:57540"/>
    </ligand>
</feature>
<feature type="binding site" evidence="11">
    <location>
        <position position="38"/>
    </location>
    <ligand>
        <name>NAD(+)</name>
        <dbReference type="ChEBI" id="CHEBI:57540"/>
    </ligand>
</feature>
<dbReference type="NCBIfam" id="NF005717">
    <property type="entry name" value="PRK07533.1"/>
    <property type="match status" value="1"/>
</dbReference>
<dbReference type="GO" id="GO:0006633">
    <property type="term" value="P:fatty acid biosynthetic process"/>
    <property type="evidence" value="ECO:0007669"/>
    <property type="project" value="UniProtKB-UniPathway"/>
</dbReference>
<dbReference type="InterPro" id="IPR002347">
    <property type="entry name" value="SDR_fam"/>
</dbReference>
<comment type="pathway">
    <text evidence="1">Lipid metabolism; fatty acid biosynthesis.</text>
</comment>
<dbReference type="EC" id="1.3.1.9" evidence="9"/>
<name>A0A4U7N6Y1_9RHOB</name>
<feature type="binding site" evidence="11">
    <location>
        <position position="90"/>
    </location>
    <ligand>
        <name>NAD(+)</name>
        <dbReference type="ChEBI" id="CHEBI:57540"/>
    </ligand>
</feature>
<proteinExistence type="inferred from homology"/>
<evidence type="ECO:0000313" key="12">
    <source>
        <dbReference type="EMBL" id="TKZ21652.1"/>
    </source>
</evidence>
<dbReference type="AlphaFoldDB" id="A0A4U7N6Y1"/>
<evidence type="ECO:0000256" key="10">
    <source>
        <dbReference type="PIRSR" id="PIRSR000094-1"/>
    </source>
</evidence>
<keyword evidence="7 9" id="KW-0275">Fatty acid biosynthesis</keyword>
<feature type="active site" description="Proton acceptor" evidence="10">
    <location>
        <position position="153"/>
    </location>
</feature>
<keyword evidence="3 9" id="KW-0444">Lipid biosynthesis</keyword>
<evidence type="ECO:0000256" key="11">
    <source>
        <dbReference type="PIRSR" id="PIRSR000094-3"/>
    </source>
</evidence>
<reference evidence="12 13" key="1">
    <citation type="submission" date="2019-04" db="EMBL/GenBank/DDBJ databases">
        <title>Genome sequence of Pelagicola litoralis CL-ES2.</title>
        <authorList>
            <person name="Cao J."/>
        </authorList>
    </citation>
    <scope>NUCLEOTIDE SEQUENCE [LARGE SCALE GENOMIC DNA]</scope>
    <source>
        <strain evidence="12 13">CL-ES2</strain>
    </source>
</reference>
<evidence type="ECO:0000256" key="6">
    <source>
        <dbReference type="ARBA" id="ARBA00023098"/>
    </source>
</evidence>
<sequence length="251" mass="26744">MLAGKKGLVVGVANSHSIAAGCAQAFSAAGADVALTFQSEKAQKHVQSVAEAVGAEMLLPLDVTDDTQMDAVFDAITARWGKLDFLLHSIAFCPRDDLHGRVTDCSREGFGMAMDISVHSLIRMVKRAEPLMTEGGTILTMSYHGSEKVVDHYNVMGPVKAALESTARYLSVELGPKNIRVNVISPGPLQTRAASGIDHFDELIEDAKARAPLHRLTTVEEIGAMSACLVSDFARSISGNTAYIDGGHHVV</sequence>
<protein>
    <recommendedName>
        <fullName evidence="9">Enoyl-[acyl-carrier-protein] reductase [NADH]</fullName>
        <ecNumber evidence="9">1.3.1.9</ecNumber>
    </recommendedName>
</protein>
<dbReference type="OrthoDB" id="9803628at2"/>
<dbReference type="Gene3D" id="1.10.8.400">
    <property type="entry name" value="Enoyl acyl carrier protein reductase"/>
    <property type="match status" value="1"/>
</dbReference>
<evidence type="ECO:0000256" key="4">
    <source>
        <dbReference type="ARBA" id="ARBA00022832"/>
    </source>
</evidence>
<dbReference type="PANTHER" id="PTHR43159">
    <property type="entry name" value="ENOYL-[ACYL-CARRIER-PROTEIN] REDUCTASE"/>
    <property type="match status" value="1"/>
</dbReference>
<organism evidence="12 13">
    <name type="scientific">Shimia litoralis</name>
    <dbReference type="NCBI Taxonomy" id="420403"/>
    <lineage>
        <taxon>Bacteria</taxon>
        <taxon>Pseudomonadati</taxon>
        <taxon>Pseudomonadota</taxon>
        <taxon>Alphaproteobacteria</taxon>
        <taxon>Rhodobacterales</taxon>
        <taxon>Roseobacteraceae</taxon>
    </lineage>
</organism>
<dbReference type="PRINTS" id="PR00081">
    <property type="entry name" value="GDHRDH"/>
</dbReference>
<feature type="binding site" evidence="11">
    <location>
        <position position="160"/>
    </location>
    <ligand>
        <name>NAD(+)</name>
        <dbReference type="ChEBI" id="CHEBI:57540"/>
    </ligand>
</feature>
<evidence type="ECO:0000256" key="1">
    <source>
        <dbReference type="ARBA" id="ARBA00005194"/>
    </source>
</evidence>
<dbReference type="InterPro" id="IPR036291">
    <property type="entry name" value="NAD(P)-bd_dom_sf"/>
</dbReference>
<dbReference type="Proteomes" id="UP000306575">
    <property type="component" value="Unassembled WGS sequence"/>
</dbReference>
<evidence type="ECO:0000313" key="13">
    <source>
        <dbReference type="Proteomes" id="UP000306575"/>
    </source>
</evidence>
<dbReference type="Gene3D" id="3.40.50.720">
    <property type="entry name" value="NAD(P)-binding Rossmann-like Domain"/>
    <property type="match status" value="1"/>
</dbReference>
<evidence type="ECO:0000256" key="8">
    <source>
        <dbReference type="ARBA" id="ARBA00048572"/>
    </source>
</evidence>
<keyword evidence="4" id="KW-0276">Fatty acid metabolism</keyword>
<evidence type="ECO:0000256" key="5">
    <source>
        <dbReference type="ARBA" id="ARBA00023002"/>
    </source>
</evidence>
<evidence type="ECO:0000256" key="3">
    <source>
        <dbReference type="ARBA" id="ARBA00022516"/>
    </source>
</evidence>
<comment type="similarity">
    <text evidence="2 9">Belongs to the short-chain dehydrogenases/reductases (SDR) family. FabI subfamily.</text>
</comment>
<accession>A0A4U7N6Y1</accession>
<dbReference type="PROSITE" id="PS51257">
    <property type="entry name" value="PROKAR_LIPOPROTEIN"/>
    <property type="match status" value="1"/>
</dbReference>